<reference evidence="3" key="2">
    <citation type="submission" date="2021-04" db="EMBL/GenBank/DDBJ databases">
        <authorList>
            <person name="Gilroy R."/>
        </authorList>
    </citation>
    <scope>NUCLEOTIDE SEQUENCE</scope>
    <source>
        <strain evidence="3">ChiHjej11B10-19426</strain>
    </source>
</reference>
<feature type="chain" id="PRO_5039393677" evidence="2">
    <location>
        <begin position="24"/>
        <end position="170"/>
    </location>
</feature>
<feature type="signal peptide" evidence="2">
    <location>
        <begin position="1"/>
        <end position="23"/>
    </location>
</feature>
<dbReference type="AlphaFoldDB" id="A0A9D2DDP8"/>
<evidence type="ECO:0000313" key="3">
    <source>
        <dbReference type="EMBL" id="HIZ15170.1"/>
    </source>
</evidence>
<evidence type="ECO:0000256" key="2">
    <source>
        <dbReference type="SAM" id="SignalP"/>
    </source>
</evidence>
<organism evidence="3 4">
    <name type="scientific">Candidatus Tidjanibacter faecipullorum</name>
    <dbReference type="NCBI Taxonomy" id="2838766"/>
    <lineage>
        <taxon>Bacteria</taxon>
        <taxon>Pseudomonadati</taxon>
        <taxon>Bacteroidota</taxon>
        <taxon>Bacteroidia</taxon>
        <taxon>Bacteroidales</taxon>
        <taxon>Rikenellaceae</taxon>
        <taxon>Tidjanibacter</taxon>
    </lineage>
</organism>
<evidence type="ECO:0000256" key="1">
    <source>
        <dbReference type="SAM" id="Phobius"/>
    </source>
</evidence>
<comment type="caution">
    <text evidence="3">The sequence shown here is derived from an EMBL/GenBank/DDBJ whole genome shotgun (WGS) entry which is preliminary data.</text>
</comment>
<evidence type="ECO:0000313" key="4">
    <source>
        <dbReference type="Proteomes" id="UP000824014"/>
    </source>
</evidence>
<name>A0A9D2DDP8_9BACT</name>
<accession>A0A9D2DDP8</accession>
<keyword evidence="1" id="KW-0812">Transmembrane</keyword>
<gene>
    <name evidence="3" type="ORF">H9816_04600</name>
</gene>
<dbReference type="Proteomes" id="UP000824014">
    <property type="component" value="Unassembled WGS sequence"/>
</dbReference>
<reference evidence="3" key="1">
    <citation type="journal article" date="2021" name="PeerJ">
        <title>Extensive microbial diversity within the chicken gut microbiome revealed by metagenomics and culture.</title>
        <authorList>
            <person name="Gilroy R."/>
            <person name="Ravi A."/>
            <person name="Getino M."/>
            <person name="Pursley I."/>
            <person name="Horton D.L."/>
            <person name="Alikhan N.F."/>
            <person name="Baker D."/>
            <person name="Gharbi K."/>
            <person name="Hall N."/>
            <person name="Watson M."/>
            <person name="Adriaenssens E.M."/>
            <person name="Foster-Nyarko E."/>
            <person name="Jarju S."/>
            <person name="Secka A."/>
            <person name="Antonio M."/>
            <person name="Oren A."/>
            <person name="Chaudhuri R.R."/>
            <person name="La Ragione R."/>
            <person name="Hildebrand F."/>
            <person name="Pallen M.J."/>
        </authorList>
    </citation>
    <scope>NUCLEOTIDE SEQUENCE</scope>
    <source>
        <strain evidence="3">ChiHjej11B10-19426</strain>
    </source>
</reference>
<sequence length="170" mass="19014">MKSLARRMLLSILLPVLLTACVAGRTMTASTDLQQTDSVIVRETLRDTVVSIAADSSLVRALIECDSTGRAYLRQLEEYRAGARLPPPELSIDTNNVLTATAAIDSMEIYLTLKDRYREDTSIHREVVTQVVEVNHLTWWQTLWIRLGQILTVAGVAVGGFRLFKLVKRT</sequence>
<feature type="transmembrane region" description="Helical" evidence="1">
    <location>
        <begin position="143"/>
        <end position="164"/>
    </location>
</feature>
<dbReference type="PROSITE" id="PS51257">
    <property type="entry name" value="PROKAR_LIPOPROTEIN"/>
    <property type="match status" value="1"/>
</dbReference>
<protein>
    <submittedName>
        <fullName evidence="3">Uncharacterized protein</fullName>
    </submittedName>
</protein>
<keyword evidence="2" id="KW-0732">Signal</keyword>
<proteinExistence type="predicted"/>
<dbReference type="EMBL" id="DXCC01000015">
    <property type="protein sequence ID" value="HIZ15170.1"/>
    <property type="molecule type" value="Genomic_DNA"/>
</dbReference>
<keyword evidence="1" id="KW-1133">Transmembrane helix</keyword>
<keyword evidence="1" id="KW-0472">Membrane</keyword>